<dbReference type="Proteomes" id="UP000535020">
    <property type="component" value="Unassembled WGS sequence"/>
</dbReference>
<keyword evidence="2" id="KW-1185">Reference proteome</keyword>
<reference evidence="1 2" key="1">
    <citation type="submission" date="2020-07" db="EMBL/GenBank/DDBJ databases">
        <authorList>
            <person name="Sun Q."/>
        </authorList>
    </citation>
    <scope>NUCLEOTIDE SEQUENCE [LARGE SCALE GENOMIC DNA]</scope>
    <source>
        <strain evidence="1 2">MAH-1</strain>
    </source>
</reference>
<proteinExistence type="predicted"/>
<name>A0A7Y8Y549_9FLAO</name>
<sequence length="139" mass="16079">MINSELQSVFIKQDKKFTGFLIIAFKTSKGIFELDNCKLSKIDVISVGYDLYERSNYDSSNDKPVLIERILRNDEMDFIIVLSNHKVIVVGADSNFNNEHFNQIIDVFDLKDLSNEYLENTSEWQIDGHSRLGDFSCEK</sequence>
<comment type="caution">
    <text evidence="1">The sequence shown here is derived from an EMBL/GenBank/DDBJ whole genome shotgun (WGS) entry which is preliminary data.</text>
</comment>
<gene>
    <name evidence="1" type="ORF">HZF10_17580</name>
</gene>
<accession>A0A7Y8Y549</accession>
<dbReference type="AlphaFoldDB" id="A0A7Y8Y549"/>
<organism evidence="1 2">
    <name type="scientific">Flavobacterium agri</name>
    <dbReference type="NCBI Taxonomy" id="2743471"/>
    <lineage>
        <taxon>Bacteria</taxon>
        <taxon>Pseudomonadati</taxon>
        <taxon>Bacteroidota</taxon>
        <taxon>Flavobacteriia</taxon>
        <taxon>Flavobacteriales</taxon>
        <taxon>Flavobacteriaceae</taxon>
        <taxon>Flavobacterium</taxon>
    </lineage>
</organism>
<protein>
    <submittedName>
        <fullName evidence="1">Uncharacterized protein</fullName>
    </submittedName>
</protein>
<dbReference type="RefSeq" id="WP_176007553.1">
    <property type="nucleotide sequence ID" value="NZ_JABWMI010000031.1"/>
</dbReference>
<dbReference type="EMBL" id="JACBJI010000014">
    <property type="protein sequence ID" value="NYA72743.1"/>
    <property type="molecule type" value="Genomic_DNA"/>
</dbReference>
<evidence type="ECO:0000313" key="1">
    <source>
        <dbReference type="EMBL" id="NYA72743.1"/>
    </source>
</evidence>
<evidence type="ECO:0000313" key="2">
    <source>
        <dbReference type="Proteomes" id="UP000535020"/>
    </source>
</evidence>